<comment type="similarity">
    <text evidence="6">Belongs to the exbB/tolQ family.</text>
</comment>
<dbReference type="InterPro" id="IPR050790">
    <property type="entry name" value="ExbB/TolQ_transport"/>
</dbReference>
<dbReference type="KEGG" id="syw:SYNW0957"/>
<evidence type="ECO:0000259" key="9">
    <source>
        <dbReference type="Pfam" id="PF01618"/>
    </source>
</evidence>
<keyword evidence="4 8" id="KW-1133">Transmembrane helix</keyword>
<reference evidence="10 11" key="1">
    <citation type="journal article" date="2003" name="Nature">
        <title>The genome of a motile marine Synechococcus.</title>
        <authorList>
            <person name="Palenik B."/>
            <person name="Brahamsha B."/>
            <person name="Larimer F."/>
            <person name="Land M."/>
            <person name="Hauser L."/>
            <person name="Chain P."/>
            <person name="Lamerdin J."/>
            <person name="Regala W."/>
            <person name="Allen E.A."/>
            <person name="McCarren J."/>
            <person name="Paulsen I."/>
            <person name="Dufresne A."/>
            <person name="Partensky F."/>
            <person name="Webb E."/>
            <person name="Waterbury J."/>
        </authorList>
    </citation>
    <scope>NUCLEOTIDE SEQUENCE [LARGE SCALE GENOMIC DNA]</scope>
    <source>
        <strain evidence="10 11">WH8102</strain>
    </source>
</reference>
<sequence>MTTSTGQLEADARSRSVPVPSVSLGLGNDLDPKFGRWIITGGIAGFLIWAVNFPDAMPGHALFHQRGPTQVATLILGGMLGWFLFNKLRILQKAQKDYLAFDLEIPSLVRQGDLEAIKLKSENSGSLVGKRLLHLLDVWESTGSAFQLERAADGDVDLYELSMSSSFSFPKLLLWAIPLTGFIGTVIGMSQAVGSFDAVLSNADNVDGLKDGLVQVTGGLGTAFDTTFLALVISVFLAFPLTLCEKIEDRLLSQIDGVVRDGVLSLSPLGSGEIASQSGEGTGGGAGGGTSEKTPEKPTPKEIFGDDIAGLISDAFEKHLPDPSVLVEPAQVYAEKLTEATIEKLTPLTTIVRDSVEGVSEARLSLQEQTDIIRNAMNLLAGELSDLLAENRIGIDQKAQLRSLIELKESIDLLNKNMRRERNGFGIGILMDKIRSR</sequence>
<dbReference type="GO" id="GO:0017038">
    <property type="term" value="P:protein import"/>
    <property type="evidence" value="ECO:0007669"/>
    <property type="project" value="TreeGrafter"/>
</dbReference>
<dbReference type="RefSeq" id="WP_011127822.1">
    <property type="nucleotide sequence ID" value="NC_005070.1"/>
</dbReference>
<feature type="compositionally biased region" description="Gly residues" evidence="7">
    <location>
        <begin position="280"/>
        <end position="290"/>
    </location>
</feature>
<comment type="subcellular location">
    <subcellularLocation>
        <location evidence="1">Cell membrane</location>
        <topology evidence="1">Multi-pass membrane protein</topology>
    </subcellularLocation>
    <subcellularLocation>
        <location evidence="6">Membrane</location>
        <topology evidence="6">Multi-pass membrane protein</topology>
    </subcellularLocation>
</comment>
<feature type="region of interest" description="Disordered" evidence="7">
    <location>
        <begin position="272"/>
        <end position="303"/>
    </location>
</feature>
<dbReference type="PANTHER" id="PTHR30625">
    <property type="entry name" value="PROTEIN TOLQ"/>
    <property type="match status" value="1"/>
</dbReference>
<keyword evidence="6" id="KW-0653">Protein transport</keyword>
<feature type="transmembrane region" description="Helical" evidence="8">
    <location>
        <begin position="71"/>
        <end position="88"/>
    </location>
</feature>
<dbReference type="PANTHER" id="PTHR30625:SF11">
    <property type="entry name" value="MOTA_TOLQ_EXBB PROTON CHANNEL DOMAIN-CONTAINING PROTEIN"/>
    <property type="match status" value="1"/>
</dbReference>
<keyword evidence="5 8" id="KW-0472">Membrane</keyword>
<feature type="compositionally biased region" description="Basic and acidic residues" evidence="7">
    <location>
        <begin position="293"/>
        <end position="303"/>
    </location>
</feature>
<dbReference type="EMBL" id="BX569691">
    <property type="protein sequence ID" value="CAE07472.1"/>
    <property type="molecule type" value="Genomic_DNA"/>
</dbReference>
<feature type="transmembrane region" description="Helical" evidence="8">
    <location>
        <begin position="213"/>
        <end position="241"/>
    </location>
</feature>
<gene>
    <name evidence="10" type="ordered locus">SYNW0957</name>
</gene>
<evidence type="ECO:0000256" key="5">
    <source>
        <dbReference type="ARBA" id="ARBA00023136"/>
    </source>
</evidence>
<dbReference type="GO" id="GO:0005886">
    <property type="term" value="C:plasma membrane"/>
    <property type="evidence" value="ECO:0007669"/>
    <property type="project" value="UniProtKB-SubCell"/>
</dbReference>
<protein>
    <recommendedName>
        <fullName evidence="9">MotA/TolQ/ExbB proton channel domain-containing protein</fullName>
    </recommendedName>
</protein>
<accession>Q7U7M4</accession>
<dbReference type="Proteomes" id="UP000001422">
    <property type="component" value="Chromosome"/>
</dbReference>
<feature type="transmembrane region" description="Helical" evidence="8">
    <location>
        <begin position="172"/>
        <end position="193"/>
    </location>
</feature>
<keyword evidence="6" id="KW-0813">Transport</keyword>
<dbReference type="STRING" id="84588.SYNW0957"/>
<dbReference type="AlphaFoldDB" id="Q7U7M4"/>
<name>Q7U7M4_PARMW</name>
<proteinExistence type="inferred from homology"/>
<dbReference type="Pfam" id="PF01618">
    <property type="entry name" value="MotA_ExbB"/>
    <property type="match status" value="1"/>
</dbReference>
<keyword evidence="3 8" id="KW-0812">Transmembrane</keyword>
<keyword evidence="11" id="KW-1185">Reference proteome</keyword>
<keyword evidence="2" id="KW-1003">Cell membrane</keyword>
<evidence type="ECO:0000313" key="10">
    <source>
        <dbReference type="EMBL" id="CAE07472.1"/>
    </source>
</evidence>
<evidence type="ECO:0000256" key="8">
    <source>
        <dbReference type="SAM" id="Phobius"/>
    </source>
</evidence>
<dbReference type="InterPro" id="IPR002898">
    <property type="entry name" value="MotA_ExbB_proton_chnl"/>
</dbReference>
<evidence type="ECO:0000313" key="11">
    <source>
        <dbReference type="Proteomes" id="UP000001422"/>
    </source>
</evidence>
<evidence type="ECO:0000256" key="4">
    <source>
        <dbReference type="ARBA" id="ARBA00022989"/>
    </source>
</evidence>
<evidence type="ECO:0000256" key="7">
    <source>
        <dbReference type="SAM" id="MobiDB-lite"/>
    </source>
</evidence>
<evidence type="ECO:0000256" key="1">
    <source>
        <dbReference type="ARBA" id="ARBA00004651"/>
    </source>
</evidence>
<feature type="domain" description="MotA/TolQ/ExbB proton channel" evidence="9">
    <location>
        <begin position="144"/>
        <end position="243"/>
    </location>
</feature>
<organism evidence="10 11">
    <name type="scientific">Parasynechococcus marenigrum (strain WH8102)</name>
    <dbReference type="NCBI Taxonomy" id="84588"/>
    <lineage>
        <taxon>Bacteria</taxon>
        <taxon>Bacillati</taxon>
        <taxon>Cyanobacteriota</taxon>
        <taxon>Cyanophyceae</taxon>
        <taxon>Synechococcales</taxon>
        <taxon>Prochlorococcaceae</taxon>
        <taxon>Parasynechococcus</taxon>
        <taxon>Parasynechococcus marenigrum</taxon>
    </lineage>
</organism>
<evidence type="ECO:0000256" key="3">
    <source>
        <dbReference type="ARBA" id="ARBA00022692"/>
    </source>
</evidence>
<evidence type="ECO:0000256" key="2">
    <source>
        <dbReference type="ARBA" id="ARBA00022475"/>
    </source>
</evidence>
<feature type="transmembrane region" description="Helical" evidence="8">
    <location>
        <begin position="34"/>
        <end position="51"/>
    </location>
</feature>
<evidence type="ECO:0000256" key="6">
    <source>
        <dbReference type="RuleBase" id="RU004057"/>
    </source>
</evidence>
<dbReference type="eggNOG" id="COG0811">
    <property type="taxonomic scope" value="Bacteria"/>
</dbReference>
<dbReference type="HOGENOM" id="CLU_626888_0_0_3"/>